<protein>
    <submittedName>
        <fullName evidence="2">Uncharacterized protein</fullName>
    </submittedName>
</protein>
<dbReference type="Proteomes" id="UP000322530">
    <property type="component" value="Unassembled WGS sequence"/>
</dbReference>
<dbReference type="AlphaFoldDB" id="A0A5A5THE6"/>
<accession>A0A5A5THE6</accession>
<evidence type="ECO:0000313" key="3">
    <source>
        <dbReference type="Proteomes" id="UP000322530"/>
    </source>
</evidence>
<keyword evidence="1" id="KW-0812">Transmembrane</keyword>
<evidence type="ECO:0000256" key="1">
    <source>
        <dbReference type="SAM" id="Phobius"/>
    </source>
</evidence>
<evidence type="ECO:0000313" key="2">
    <source>
        <dbReference type="EMBL" id="GCF11000.1"/>
    </source>
</evidence>
<comment type="caution">
    <text evidence="2">The sequence shown here is derived from an EMBL/GenBank/DDBJ whole genome shotgun (WGS) entry which is preliminary data.</text>
</comment>
<dbReference type="EMBL" id="BIXY01000090">
    <property type="protein sequence ID" value="GCF11000.1"/>
    <property type="molecule type" value="Genomic_DNA"/>
</dbReference>
<proteinExistence type="predicted"/>
<reference evidence="2 3" key="1">
    <citation type="submission" date="2019-01" db="EMBL/GenBank/DDBJ databases">
        <title>Draft genome sequence of Dictyobacter sp. Uno17.</title>
        <authorList>
            <person name="Wang C.M."/>
            <person name="Zheng Y."/>
            <person name="Sakai Y."/>
            <person name="Abe K."/>
            <person name="Yokota A."/>
            <person name="Yabe S."/>
        </authorList>
    </citation>
    <scope>NUCLEOTIDE SEQUENCE [LARGE SCALE GENOMIC DNA]</scope>
    <source>
        <strain evidence="2 3">Uno17</strain>
    </source>
</reference>
<sequence>MQALRQILRHPAGRIGITVGLACGFVAAAMGEASKALFFVGFCRFIAARMKAYRANE</sequence>
<organism evidence="2 3">
    <name type="scientific">Dictyobacter arantiisoli</name>
    <dbReference type="NCBI Taxonomy" id="2014874"/>
    <lineage>
        <taxon>Bacteria</taxon>
        <taxon>Bacillati</taxon>
        <taxon>Chloroflexota</taxon>
        <taxon>Ktedonobacteria</taxon>
        <taxon>Ktedonobacterales</taxon>
        <taxon>Dictyobacteraceae</taxon>
        <taxon>Dictyobacter</taxon>
    </lineage>
</organism>
<keyword evidence="1" id="KW-1133">Transmembrane helix</keyword>
<feature type="transmembrane region" description="Helical" evidence="1">
    <location>
        <begin position="12"/>
        <end position="30"/>
    </location>
</feature>
<keyword evidence="1" id="KW-0472">Membrane</keyword>
<gene>
    <name evidence="2" type="ORF">KDI_45640</name>
</gene>
<keyword evidence="3" id="KW-1185">Reference proteome</keyword>
<dbReference type="RefSeq" id="WP_172632363.1">
    <property type="nucleotide sequence ID" value="NZ_BIXY01000090.1"/>
</dbReference>
<name>A0A5A5THE6_9CHLR</name>